<comment type="caution">
    <text evidence="1">The sequence shown here is derived from an EMBL/GenBank/DDBJ whole genome shotgun (WGS) entry which is preliminary data.</text>
</comment>
<accession>A0A8K0WYD9</accession>
<gene>
    <name evidence="1" type="ORF">B0I35DRAFT_420158</name>
</gene>
<dbReference type="OrthoDB" id="5333491at2759"/>
<keyword evidence="2" id="KW-1185">Reference proteome</keyword>
<evidence type="ECO:0000313" key="1">
    <source>
        <dbReference type="EMBL" id="KAH7329414.1"/>
    </source>
</evidence>
<evidence type="ECO:0000313" key="2">
    <source>
        <dbReference type="Proteomes" id="UP000813444"/>
    </source>
</evidence>
<reference evidence="1" key="1">
    <citation type="journal article" date="2021" name="Nat. Commun.">
        <title>Genetic determinants of endophytism in the Arabidopsis root mycobiome.</title>
        <authorList>
            <person name="Mesny F."/>
            <person name="Miyauchi S."/>
            <person name="Thiergart T."/>
            <person name="Pickel B."/>
            <person name="Atanasova L."/>
            <person name="Karlsson M."/>
            <person name="Huettel B."/>
            <person name="Barry K.W."/>
            <person name="Haridas S."/>
            <person name="Chen C."/>
            <person name="Bauer D."/>
            <person name="Andreopoulos W."/>
            <person name="Pangilinan J."/>
            <person name="LaButti K."/>
            <person name="Riley R."/>
            <person name="Lipzen A."/>
            <person name="Clum A."/>
            <person name="Drula E."/>
            <person name="Henrissat B."/>
            <person name="Kohler A."/>
            <person name="Grigoriev I.V."/>
            <person name="Martin F.M."/>
            <person name="Hacquard S."/>
        </authorList>
    </citation>
    <scope>NUCLEOTIDE SEQUENCE</scope>
    <source>
        <strain evidence="1">MPI-CAGE-CH-0235</strain>
    </source>
</reference>
<dbReference type="Proteomes" id="UP000813444">
    <property type="component" value="Unassembled WGS sequence"/>
</dbReference>
<dbReference type="EMBL" id="JAGPNK010000001">
    <property type="protein sequence ID" value="KAH7329414.1"/>
    <property type="molecule type" value="Genomic_DNA"/>
</dbReference>
<name>A0A8K0WYD9_9HYPO</name>
<dbReference type="AlphaFoldDB" id="A0A8K0WYD9"/>
<proteinExistence type="predicted"/>
<protein>
    <recommendedName>
        <fullName evidence="3">F-box domain-containing protein</fullName>
    </recommendedName>
</protein>
<sequence length="487" mass="56108">MADLPHEVMANIISYLPPPLAPYACVNGLFRDFIEKRTFSKAKTNSAAAEIAQFNNILAAPRRRHLLRELEFEVVLPEPSAERAEKFQNDAEAAEDNRVFSEAIHALFRRLHDWGDISPDSDGAATFMLIISATGVAWRGSEKYINISRPGRDRKWRCKPPGRYTYRRLEFVGLEELPTVGCIKGFDEWGRFIHPSAMATMLSALPNLVHMTFECLPVVRRMRALFDSLEDGMSALMAALARIPSLEEITLTYGRHPKDHFWEPEVRVLEAEGDRMAMALRQLSRLPRLRILNLTGYCVLSPDALVMNAKDTWPSLELFRLWFSLLDPYGSWYFKRNEKCRLIRLLGRWDDGLDPDPEILGDTGVKDWKEPNAWCRLDGNEWHDEFRTEPDTAKFNPMMAAIAGMATEMPRLKHAFFNFGEAAFIWCHRQDPRQGLDWEFFFEEQNLVWKPSQALVRICEKRGGSSIVTKSESEFHDASRRYRSMVS</sequence>
<evidence type="ECO:0008006" key="3">
    <source>
        <dbReference type="Google" id="ProtNLM"/>
    </source>
</evidence>
<organism evidence="1 2">
    <name type="scientific">Stachybotrys elegans</name>
    <dbReference type="NCBI Taxonomy" id="80388"/>
    <lineage>
        <taxon>Eukaryota</taxon>
        <taxon>Fungi</taxon>
        <taxon>Dikarya</taxon>
        <taxon>Ascomycota</taxon>
        <taxon>Pezizomycotina</taxon>
        <taxon>Sordariomycetes</taxon>
        <taxon>Hypocreomycetidae</taxon>
        <taxon>Hypocreales</taxon>
        <taxon>Stachybotryaceae</taxon>
        <taxon>Stachybotrys</taxon>
    </lineage>
</organism>